<dbReference type="EMBL" id="GBRD01004355">
    <property type="protein sequence ID" value="JAG61466.1"/>
    <property type="molecule type" value="Transcribed_RNA"/>
</dbReference>
<organism evidence="1">
    <name type="scientific">Lygus hesperus</name>
    <name type="common">Western plant bug</name>
    <dbReference type="NCBI Taxonomy" id="30085"/>
    <lineage>
        <taxon>Eukaryota</taxon>
        <taxon>Metazoa</taxon>
        <taxon>Ecdysozoa</taxon>
        <taxon>Arthropoda</taxon>
        <taxon>Hexapoda</taxon>
        <taxon>Insecta</taxon>
        <taxon>Pterygota</taxon>
        <taxon>Neoptera</taxon>
        <taxon>Paraneoptera</taxon>
        <taxon>Hemiptera</taxon>
        <taxon>Heteroptera</taxon>
        <taxon>Panheteroptera</taxon>
        <taxon>Cimicomorpha</taxon>
        <taxon>Miridae</taxon>
        <taxon>Mirini</taxon>
        <taxon>Lygus</taxon>
    </lineage>
</organism>
<evidence type="ECO:0000313" key="1">
    <source>
        <dbReference type="EMBL" id="JAG61466.1"/>
    </source>
</evidence>
<sequence>MRKARTAEATRFPWEPSRQEVFPHYLVSSIIWFPWERDAKLVKTAADVAAMMLMDGIHGNMTPSAATTPENIQSRLSGVRTLPPVRVSGRLSANQIAERTSAVRIVPDHGNQALLRVKPLNVNPGSHDKYCLTANEDCAVTQVVAERKGLYLPGCARTSQAMDAFVHQFVLHRDF</sequence>
<accession>A0A0K8T7S6</accession>
<protein>
    <submittedName>
        <fullName evidence="1">Uncharacterized protein</fullName>
    </submittedName>
</protein>
<proteinExistence type="predicted"/>
<reference evidence="1" key="1">
    <citation type="submission" date="2014-09" db="EMBL/GenBank/DDBJ databases">
        <authorList>
            <person name="Magalhaes I.L.F."/>
            <person name="Oliveira U."/>
            <person name="Santos F.R."/>
            <person name="Vidigal T.H.D.A."/>
            <person name="Brescovit A.D."/>
            <person name="Santos A.J."/>
        </authorList>
    </citation>
    <scope>NUCLEOTIDE SEQUENCE</scope>
</reference>
<dbReference type="AlphaFoldDB" id="A0A0K8T7S6"/>
<name>A0A0K8T7S6_LYGHE</name>